<evidence type="ECO:0000259" key="1">
    <source>
        <dbReference type="Pfam" id="PF08972"/>
    </source>
</evidence>
<reference evidence="2 3" key="1">
    <citation type="submission" date="2018-05" db="EMBL/GenBank/DDBJ databases">
        <title>Genomic Encyclopedia of Type Strains, Phase IV (KMG-IV): sequencing the most valuable type-strain genomes for metagenomic binning, comparative biology and taxonomic classification.</title>
        <authorList>
            <person name="Goeker M."/>
        </authorList>
    </citation>
    <scope>NUCLEOTIDE SEQUENCE [LARGE SCALE GENOMIC DNA]</scope>
    <source>
        <strain evidence="2 3">DSM 6986</strain>
    </source>
</reference>
<gene>
    <name evidence="2" type="ORF">C7441_11622</name>
</gene>
<sequence>MKLIVDVRWDAEASVWYAVSRDGTGLATESETLDGLRQSILAILPDLADLNDPAEVEVELIVHGISTASGPMAAE</sequence>
<organism evidence="2 3">
    <name type="scientific">Pseudaminobacter salicylatoxidans</name>
    <dbReference type="NCBI Taxonomy" id="93369"/>
    <lineage>
        <taxon>Bacteria</taxon>
        <taxon>Pseudomonadati</taxon>
        <taxon>Pseudomonadota</taxon>
        <taxon>Alphaproteobacteria</taxon>
        <taxon>Hyphomicrobiales</taxon>
        <taxon>Phyllobacteriaceae</taxon>
        <taxon>Pseudaminobacter</taxon>
    </lineage>
</organism>
<dbReference type="SUPFAM" id="SSF143100">
    <property type="entry name" value="TTHA1013/TTHA0281-like"/>
    <property type="match status" value="1"/>
</dbReference>
<accession>A0A316C0B8</accession>
<evidence type="ECO:0000313" key="3">
    <source>
        <dbReference type="Proteomes" id="UP000245396"/>
    </source>
</evidence>
<evidence type="ECO:0000313" key="2">
    <source>
        <dbReference type="EMBL" id="PWJ78356.1"/>
    </source>
</evidence>
<keyword evidence="3" id="KW-1185">Reference proteome</keyword>
<dbReference type="RefSeq" id="WP_170125193.1">
    <property type="nucleotide sequence ID" value="NZ_QGGG01000016.1"/>
</dbReference>
<dbReference type="InterPro" id="IPR015066">
    <property type="entry name" value="DUF1902"/>
</dbReference>
<dbReference type="Proteomes" id="UP000245396">
    <property type="component" value="Unassembled WGS sequence"/>
</dbReference>
<dbReference type="InterPro" id="IPR035069">
    <property type="entry name" value="TTHA1013/TTHA0281-like"/>
</dbReference>
<comment type="caution">
    <text evidence="2">The sequence shown here is derived from an EMBL/GenBank/DDBJ whole genome shotgun (WGS) entry which is preliminary data.</text>
</comment>
<dbReference type="STRING" id="1192868.GCA_000304395_02445"/>
<dbReference type="Gene3D" id="3.30.2390.10">
    <property type="entry name" value="TTHA1013-like"/>
    <property type="match status" value="1"/>
</dbReference>
<dbReference type="EMBL" id="QGGG01000016">
    <property type="protein sequence ID" value="PWJ78356.1"/>
    <property type="molecule type" value="Genomic_DNA"/>
</dbReference>
<dbReference type="AlphaFoldDB" id="A0A316C0B8"/>
<proteinExistence type="predicted"/>
<protein>
    <submittedName>
        <fullName evidence="2">Uncharacterized protein DUF1902</fullName>
    </submittedName>
</protein>
<dbReference type="Pfam" id="PF08972">
    <property type="entry name" value="DUF1902"/>
    <property type="match status" value="1"/>
</dbReference>
<feature type="domain" description="DUF1902" evidence="1">
    <location>
        <begin position="3"/>
        <end position="61"/>
    </location>
</feature>
<name>A0A316C0B8_PSESE</name>